<reference evidence="2 3" key="1">
    <citation type="submission" date="2020-04" db="EMBL/GenBank/DDBJ databases">
        <title>Chromosome-level genome assembly of a cyprinid fish Onychostoma macrolepis by integration of Nanopore Sequencing, Bionano and Hi-C technology.</title>
        <authorList>
            <person name="Wang D."/>
        </authorList>
    </citation>
    <scope>NUCLEOTIDE SEQUENCE [LARGE SCALE GENOMIC DNA]</scope>
    <source>
        <strain evidence="2">SWU-2019</strain>
        <tissue evidence="2">Muscle</tissue>
    </source>
</reference>
<evidence type="ECO:0000313" key="2">
    <source>
        <dbReference type="EMBL" id="KAF4098989.1"/>
    </source>
</evidence>
<dbReference type="EMBL" id="JAAMOB010000021">
    <property type="protein sequence ID" value="KAF4098989.1"/>
    <property type="molecule type" value="Genomic_DNA"/>
</dbReference>
<feature type="compositionally biased region" description="Basic and acidic residues" evidence="1">
    <location>
        <begin position="62"/>
        <end position="73"/>
    </location>
</feature>
<sequence>MTGKLKEMPVREQNTAGEKEKRRKETALRDKPAQKQTTMKRGKENACGLREHQKVHQMNSLDKYRPEFSLHPD</sequence>
<evidence type="ECO:0000256" key="1">
    <source>
        <dbReference type="SAM" id="MobiDB-lite"/>
    </source>
</evidence>
<proteinExistence type="predicted"/>
<feature type="compositionally biased region" description="Basic and acidic residues" evidence="1">
    <location>
        <begin position="17"/>
        <end position="33"/>
    </location>
</feature>
<name>A0A7J6BVH4_9TELE</name>
<dbReference type="AlphaFoldDB" id="A0A7J6BVH4"/>
<comment type="caution">
    <text evidence="2">The sequence shown here is derived from an EMBL/GenBank/DDBJ whole genome shotgun (WGS) entry which is preliminary data.</text>
</comment>
<keyword evidence="3" id="KW-1185">Reference proteome</keyword>
<feature type="compositionally biased region" description="Basic and acidic residues" evidence="1">
    <location>
        <begin position="1"/>
        <end position="10"/>
    </location>
</feature>
<feature type="region of interest" description="Disordered" evidence="1">
    <location>
        <begin position="1"/>
        <end position="73"/>
    </location>
</feature>
<feature type="compositionally biased region" description="Basic and acidic residues" evidence="1">
    <location>
        <begin position="41"/>
        <end position="54"/>
    </location>
</feature>
<gene>
    <name evidence="2" type="ORF">G5714_021019</name>
</gene>
<organism evidence="2 3">
    <name type="scientific">Onychostoma macrolepis</name>
    <dbReference type="NCBI Taxonomy" id="369639"/>
    <lineage>
        <taxon>Eukaryota</taxon>
        <taxon>Metazoa</taxon>
        <taxon>Chordata</taxon>
        <taxon>Craniata</taxon>
        <taxon>Vertebrata</taxon>
        <taxon>Euteleostomi</taxon>
        <taxon>Actinopterygii</taxon>
        <taxon>Neopterygii</taxon>
        <taxon>Teleostei</taxon>
        <taxon>Ostariophysi</taxon>
        <taxon>Cypriniformes</taxon>
        <taxon>Cyprinidae</taxon>
        <taxon>Acrossocheilinae</taxon>
        <taxon>Onychostoma</taxon>
    </lineage>
</organism>
<dbReference type="Proteomes" id="UP000579812">
    <property type="component" value="Unassembled WGS sequence"/>
</dbReference>
<protein>
    <submittedName>
        <fullName evidence="2">Uncharacterized protein</fullName>
    </submittedName>
</protein>
<accession>A0A7J6BVH4</accession>
<evidence type="ECO:0000313" key="3">
    <source>
        <dbReference type="Proteomes" id="UP000579812"/>
    </source>
</evidence>